<dbReference type="SUPFAM" id="SSF47473">
    <property type="entry name" value="EF-hand"/>
    <property type="match status" value="1"/>
</dbReference>
<comment type="caution">
    <text evidence="3">The sequence shown here is derived from an EMBL/GenBank/DDBJ whole genome shotgun (WGS) entry which is preliminary data.</text>
</comment>
<evidence type="ECO:0000256" key="1">
    <source>
        <dbReference type="SAM" id="MobiDB-lite"/>
    </source>
</evidence>
<dbReference type="PROSITE" id="PS00018">
    <property type="entry name" value="EF_HAND_1"/>
    <property type="match status" value="1"/>
</dbReference>
<dbReference type="SMART" id="SM00054">
    <property type="entry name" value="EFh"/>
    <property type="match status" value="2"/>
</dbReference>
<name>A0ABU1PVM2_9PSEU</name>
<dbReference type="PROSITE" id="PS50222">
    <property type="entry name" value="EF_HAND_2"/>
    <property type="match status" value="2"/>
</dbReference>
<dbReference type="Gene3D" id="1.10.238.10">
    <property type="entry name" value="EF-hand"/>
    <property type="match status" value="1"/>
</dbReference>
<dbReference type="InterPro" id="IPR011992">
    <property type="entry name" value="EF-hand-dom_pair"/>
</dbReference>
<organism evidence="3 4">
    <name type="scientific">Saccharothrix longispora</name>
    <dbReference type="NCBI Taxonomy" id="33920"/>
    <lineage>
        <taxon>Bacteria</taxon>
        <taxon>Bacillati</taxon>
        <taxon>Actinomycetota</taxon>
        <taxon>Actinomycetes</taxon>
        <taxon>Pseudonocardiales</taxon>
        <taxon>Pseudonocardiaceae</taxon>
        <taxon>Saccharothrix</taxon>
    </lineage>
</organism>
<dbReference type="EMBL" id="JAVDSG010000001">
    <property type="protein sequence ID" value="MDR6594501.1"/>
    <property type="molecule type" value="Genomic_DNA"/>
</dbReference>
<feature type="region of interest" description="Disordered" evidence="1">
    <location>
        <begin position="193"/>
        <end position="357"/>
    </location>
</feature>
<feature type="domain" description="EF-hand" evidence="2">
    <location>
        <begin position="378"/>
        <end position="413"/>
    </location>
</feature>
<protein>
    <recommendedName>
        <fullName evidence="2">EF-hand domain-containing protein</fullName>
    </recommendedName>
</protein>
<feature type="compositionally biased region" description="Low complexity" evidence="1">
    <location>
        <begin position="284"/>
        <end position="301"/>
    </location>
</feature>
<dbReference type="InterPro" id="IPR027417">
    <property type="entry name" value="P-loop_NTPase"/>
</dbReference>
<dbReference type="InterPro" id="IPR002048">
    <property type="entry name" value="EF_hand_dom"/>
</dbReference>
<keyword evidence="4" id="KW-1185">Reference proteome</keyword>
<feature type="compositionally biased region" description="Basic and acidic residues" evidence="1">
    <location>
        <begin position="214"/>
        <end position="223"/>
    </location>
</feature>
<sequence>MDLRGFSPTGEPVEPAVAVRGFLDAQAALYRSLVAGRRMLIMLDNAATANQVVPLLPGSPSCTVLVTGRHRLASLIDRYGARHLPLDVLSPEEARGLLAARLGADRVAAEPEAVEELIGLCGGHPLALSIIARTAGPHPDIALAEAAAELRDLGLEALDHDIDLSASLPTVLSWSLRHLTDTQRTVFVLLGIAPGPDTHPARHRRPHRPARPPRPQDAERAGERLATGTAARWPLRDARPGPPLRRGHHPARARAGSGPDPGGGLPPAHRPRRRPPPGPPPRAPVAQAARARCAPAPVARPHGCVGSAGGRARHPAGHPTHRRHPRPPPHRPAPGLEPADLARPAPAAHPGGGDAISREQFVSSTGSLSDDPEAARASVDALAEASLAIADTDVDGRVSPDEYAVFLRGHFPGLTEAEAAEAFAHLDADGDGHLTAEEFIRACVEFWSSTDPDASGTGGWAARSRDPVGRSGGGSSG</sequence>
<dbReference type="SUPFAM" id="SSF52540">
    <property type="entry name" value="P-loop containing nucleoside triphosphate hydrolases"/>
    <property type="match status" value="1"/>
</dbReference>
<feature type="compositionally biased region" description="Basic residues" evidence="1">
    <location>
        <begin position="311"/>
        <end position="329"/>
    </location>
</feature>
<feature type="compositionally biased region" description="Basic residues" evidence="1">
    <location>
        <begin position="201"/>
        <end position="211"/>
    </location>
</feature>
<dbReference type="InterPro" id="IPR018247">
    <property type="entry name" value="EF_Hand_1_Ca_BS"/>
</dbReference>
<accession>A0ABU1PVM2</accession>
<proteinExistence type="predicted"/>
<evidence type="ECO:0000313" key="3">
    <source>
        <dbReference type="EMBL" id="MDR6594501.1"/>
    </source>
</evidence>
<dbReference type="RefSeq" id="WP_374726080.1">
    <property type="nucleotide sequence ID" value="NZ_BAAAXB010000001.1"/>
</dbReference>
<feature type="domain" description="EF-hand" evidence="2">
    <location>
        <begin position="414"/>
        <end position="449"/>
    </location>
</feature>
<evidence type="ECO:0000259" key="2">
    <source>
        <dbReference type="PROSITE" id="PS50222"/>
    </source>
</evidence>
<evidence type="ECO:0000313" key="4">
    <source>
        <dbReference type="Proteomes" id="UP001268819"/>
    </source>
</evidence>
<dbReference type="Proteomes" id="UP001268819">
    <property type="component" value="Unassembled WGS sequence"/>
</dbReference>
<feature type="region of interest" description="Disordered" evidence="1">
    <location>
        <begin position="450"/>
        <end position="477"/>
    </location>
</feature>
<dbReference type="Pfam" id="PF13202">
    <property type="entry name" value="EF-hand_5"/>
    <property type="match status" value="1"/>
</dbReference>
<gene>
    <name evidence="3" type="ORF">J2S66_002885</name>
</gene>
<reference evidence="3 4" key="1">
    <citation type="submission" date="2023-07" db="EMBL/GenBank/DDBJ databases">
        <title>Sequencing the genomes of 1000 actinobacteria strains.</title>
        <authorList>
            <person name="Klenk H.-P."/>
        </authorList>
    </citation>
    <scope>NUCLEOTIDE SEQUENCE [LARGE SCALE GENOMIC DNA]</scope>
    <source>
        <strain evidence="3 4">DSM 43749</strain>
    </source>
</reference>